<dbReference type="EMBL" id="CAJJDP010000010">
    <property type="protein sequence ID" value="CAD8140543.1"/>
    <property type="molecule type" value="Genomic_DNA"/>
</dbReference>
<dbReference type="Proteomes" id="UP000683925">
    <property type="component" value="Unassembled WGS sequence"/>
</dbReference>
<evidence type="ECO:0000313" key="1">
    <source>
        <dbReference type="EMBL" id="CAD8140543.1"/>
    </source>
</evidence>
<name>A0A8S1SJ87_PAROT</name>
<proteinExistence type="predicted"/>
<reference evidence="1" key="1">
    <citation type="submission" date="2021-01" db="EMBL/GenBank/DDBJ databases">
        <authorList>
            <consortium name="Genoscope - CEA"/>
            <person name="William W."/>
        </authorList>
    </citation>
    <scope>NUCLEOTIDE SEQUENCE</scope>
</reference>
<comment type="caution">
    <text evidence="1">The sequence shown here is derived from an EMBL/GenBank/DDBJ whole genome shotgun (WGS) entry which is preliminary data.</text>
</comment>
<accession>A0A8S1SJ87</accession>
<evidence type="ECO:0000313" key="2">
    <source>
        <dbReference type="Proteomes" id="UP000683925"/>
    </source>
</evidence>
<organism evidence="1 2">
    <name type="scientific">Paramecium octaurelia</name>
    <dbReference type="NCBI Taxonomy" id="43137"/>
    <lineage>
        <taxon>Eukaryota</taxon>
        <taxon>Sar</taxon>
        <taxon>Alveolata</taxon>
        <taxon>Ciliophora</taxon>
        <taxon>Intramacronucleata</taxon>
        <taxon>Oligohymenophorea</taxon>
        <taxon>Peniculida</taxon>
        <taxon>Parameciidae</taxon>
        <taxon>Paramecium</taxon>
    </lineage>
</organism>
<dbReference type="AlphaFoldDB" id="A0A8S1SJ87"/>
<sequence>MSFVSVIEKRIKKLQNFLKKAFLNHSNQIIKNVYYRHLIRDLNYEGKRYNSVILRKTFKMWKIIYSQINIFYNCSKYYIHEIIIDKELENRTNSNKLFGRCGSREQYINLINIQTRMKLFYFLQQTRNGKLLMSPGPNTFDYSLMKENAYLVKLGQGCQNQTFRLLKTTQMWQSIQNSLLRIAL</sequence>
<keyword evidence="2" id="KW-1185">Reference proteome</keyword>
<protein>
    <submittedName>
        <fullName evidence="1">Uncharacterized protein</fullName>
    </submittedName>
</protein>
<gene>
    <name evidence="1" type="ORF">POCTA_138.1.T0110484</name>
</gene>